<keyword evidence="2" id="KW-1133">Transmembrane helix</keyword>
<feature type="domain" description="SpaA-like prealbumin fold" evidence="3">
    <location>
        <begin position="433"/>
        <end position="529"/>
    </location>
</feature>
<comment type="caution">
    <text evidence="4">The sequence shown here is derived from an EMBL/GenBank/DDBJ whole genome shotgun (WGS) entry which is preliminary data.</text>
</comment>
<organism evidence="4 5">
    <name type="scientific">Nesterenkonia flava</name>
    <dbReference type="NCBI Taxonomy" id="469799"/>
    <lineage>
        <taxon>Bacteria</taxon>
        <taxon>Bacillati</taxon>
        <taxon>Actinomycetota</taxon>
        <taxon>Actinomycetes</taxon>
        <taxon>Micrococcales</taxon>
        <taxon>Micrococcaceae</taxon>
        <taxon>Nesterenkonia</taxon>
    </lineage>
</organism>
<feature type="compositionally biased region" description="Low complexity" evidence="1">
    <location>
        <begin position="651"/>
        <end position="707"/>
    </location>
</feature>
<feature type="domain" description="SpaA-like prealbumin fold" evidence="3">
    <location>
        <begin position="537"/>
        <end position="626"/>
    </location>
</feature>
<dbReference type="Proteomes" id="UP001260872">
    <property type="component" value="Unassembled WGS sequence"/>
</dbReference>
<feature type="compositionally biased region" description="Low complexity" evidence="1">
    <location>
        <begin position="748"/>
        <end position="774"/>
    </location>
</feature>
<keyword evidence="2" id="KW-0472">Membrane</keyword>
<feature type="domain" description="SpaA-like prealbumin fold" evidence="3">
    <location>
        <begin position="109"/>
        <end position="213"/>
    </location>
</feature>
<feature type="transmembrane region" description="Helical" evidence="2">
    <location>
        <begin position="945"/>
        <end position="966"/>
    </location>
</feature>
<evidence type="ECO:0000313" key="5">
    <source>
        <dbReference type="Proteomes" id="UP001260872"/>
    </source>
</evidence>
<evidence type="ECO:0000259" key="3">
    <source>
        <dbReference type="Pfam" id="PF19403"/>
    </source>
</evidence>
<sequence length="975" mass="98649">MAQHSTLTLHKDVVGGTAAPSLWQLRAMDGPTYVGGQANSAAVTNQRIRPGTYRLTEEGGPEAYEQGEWGCQYPGPDGTPQQLPVNQNAQVSISLGQQVTCTVVNTAPDDSSQLTLVKALDDAEGPLHGLDDFTLTAASEEQTLSGVTGDLEVTHAEVEPGVAYALSEDGPAGYESQGWSCQAESGQQFSLEDGDGASPAVTLDDGADVTCTVTNAFTGGWLTLAKEVEGSSQPPQNWTLTATGTGATEGTTLEGTTGGAAVTQIPVPAGEYALEEAGPGGYLSDGFQCNGGTPGDTVTVGEGEEITCTITNTRDPDITQLTLAKQVDNTGGGPLPATAWGLRAEGLGEGQRNIAGLTGQRQITYAIVEPGTYELIEEERGAAGTAEQFDGYTNGDWVCTAGGQELDVVDGQVTLVEGTQTHCEVTNTWSGSTLTYTKELRGEGVAHAPGDWYLRAVPDPLGEGEAVAGAGDGEITAQAVAPGEYELEEEGPDGYRQASLQCADHDGNAVPVVEGTVSIPASSDITCTVTNEPIEPTLTLQKVVHNDGGGTAEAEDFILMARGPGDVALAAPMGDPSVTGVPVVAGDYVFQEDGPEGYAEEWTCDAGWDPETGVASIGPGENVTCTATNTFVPEETPSPTDITTTPPPTEPGTTEPGTTEPGTTEPGTTEPGTTEPGTTEPGTTEPGTTEPGTTEPGTTEPGTTEPTTEPPTEPGTTDPATTEPATTPPGTESTPTGPGETEEPPTEGPGTTEPGATPPETTEPGTTPPSVTDPGEPEPSPTTPGEPTPTTPPTGGEADPGPTEPGPTEPGATEPAPTGPGATEPGSPDPDGTDPATDPPTDPTTPGGTGTETPTEPDQTGEVPVPPETPGTETAPPGTAATDPEETVPPGTGDPDQGDGEAPTTEPGPEGVDPTGTEPPPSPGGVEEDPPTDAGGGLAVTGGNLWPALLMALAALVGGGAMLLTLRHREQNTRR</sequence>
<keyword evidence="2" id="KW-0812">Transmembrane</keyword>
<keyword evidence="5" id="KW-1185">Reference proteome</keyword>
<feature type="compositionally biased region" description="Low complexity" evidence="1">
    <location>
        <begin position="809"/>
        <end position="836"/>
    </location>
</feature>
<dbReference type="InterPro" id="IPR045826">
    <property type="entry name" value="SpaA_PFL_dom_2"/>
</dbReference>
<evidence type="ECO:0000256" key="2">
    <source>
        <dbReference type="SAM" id="Phobius"/>
    </source>
</evidence>
<feature type="domain" description="SpaA-like prealbumin fold" evidence="3">
    <location>
        <begin position="5"/>
        <end position="103"/>
    </location>
</feature>
<name>A0ABU1FRB9_9MICC</name>
<evidence type="ECO:0000313" key="4">
    <source>
        <dbReference type="EMBL" id="MDR5710733.1"/>
    </source>
</evidence>
<feature type="compositionally biased region" description="Low complexity" evidence="1">
    <location>
        <begin position="714"/>
        <end position="739"/>
    </location>
</feature>
<gene>
    <name evidence="4" type="ORF">RH857_01060</name>
</gene>
<accession>A0ABU1FRB9</accession>
<feature type="region of interest" description="Disordered" evidence="1">
    <location>
        <begin position="630"/>
        <end position="942"/>
    </location>
</feature>
<dbReference type="RefSeq" id="WP_310536124.1">
    <property type="nucleotide sequence ID" value="NZ_BAAAOC010000015.1"/>
</dbReference>
<dbReference type="EMBL" id="JAVKGT010000002">
    <property type="protein sequence ID" value="MDR5710733.1"/>
    <property type="molecule type" value="Genomic_DNA"/>
</dbReference>
<feature type="domain" description="SpaA-like prealbumin fold" evidence="3">
    <location>
        <begin position="319"/>
        <end position="424"/>
    </location>
</feature>
<feature type="compositionally biased region" description="Low complexity" evidence="1">
    <location>
        <begin position="851"/>
        <end position="863"/>
    </location>
</feature>
<feature type="domain" description="SpaA-like prealbumin fold" evidence="3">
    <location>
        <begin position="222"/>
        <end position="310"/>
    </location>
</feature>
<evidence type="ECO:0000256" key="1">
    <source>
        <dbReference type="SAM" id="MobiDB-lite"/>
    </source>
</evidence>
<feature type="compositionally biased region" description="Pro residues" evidence="1">
    <location>
        <begin position="777"/>
        <end position="792"/>
    </location>
</feature>
<reference evidence="5" key="1">
    <citation type="submission" date="2023-07" db="EMBL/GenBank/DDBJ databases">
        <title>Description of three actinobacteria isolated from air of manufacturing shop in a pharmaceutical factory.</title>
        <authorList>
            <person name="Zhang D.-F."/>
        </authorList>
    </citation>
    <scope>NUCLEOTIDE SEQUENCE [LARGE SCALE GENOMIC DNA]</scope>
    <source>
        <strain evidence="5">CCTCC AB 207010</strain>
    </source>
</reference>
<feature type="compositionally biased region" description="Low complexity" evidence="1">
    <location>
        <begin position="870"/>
        <end position="882"/>
    </location>
</feature>
<dbReference type="Pfam" id="PF19403">
    <property type="entry name" value="SpaA_2"/>
    <property type="match status" value="6"/>
</dbReference>
<feature type="compositionally biased region" description="Low complexity" evidence="1">
    <location>
        <begin position="633"/>
        <end position="644"/>
    </location>
</feature>
<proteinExistence type="predicted"/>
<protein>
    <recommendedName>
        <fullName evidence="3">SpaA-like prealbumin fold domain-containing protein</fullName>
    </recommendedName>
</protein>